<evidence type="ECO:0000313" key="2">
    <source>
        <dbReference type="Proteomes" id="UP001057402"/>
    </source>
</evidence>
<protein>
    <submittedName>
        <fullName evidence="1">Uncharacterized protein</fullName>
    </submittedName>
</protein>
<comment type="caution">
    <text evidence="1">The sequence shown here is derived from an EMBL/GenBank/DDBJ whole genome shotgun (WGS) entry which is preliminary data.</text>
</comment>
<organism evidence="1 2">
    <name type="scientific">Melastoma candidum</name>
    <dbReference type="NCBI Taxonomy" id="119954"/>
    <lineage>
        <taxon>Eukaryota</taxon>
        <taxon>Viridiplantae</taxon>
        <taxon>Streptophyta</taxon>
        <taxon>Embryophyta</taxon>
        <taxon>Tracheophyta</taxon>
        <taxon>Spermatophyta</taxon>
        <taxon>Magnoliopsida</taxon>
        <taxon>eudicotyledons</taxon>
        <taxon>Gunneridae</taxon>
        <taxon>Pentapetalae</taxon>
        <taxon>rosids</taxon>
        <taxon>malvids</taxon>
        <taxon>Myrtales</taxon>
        <taxon>Melastomataceae</taxon>
        <taxon>Melastomatoideae</taxon>
        <taxon>Melastomateae</taxon>
        <taxon>Melastoma</taxon>
    </lineage>
</organism>
<proteinExistence type="predicted"/>
<sequence>MAKDLGPRLVIPIDLRKKPWEQTFPLHNRWHPEIPPVARVTTGELFRMEMVDFSGGRITREFTIDDITHSEPSIVKCPFYSPTNFLFLHSLASPPVITSYQRPTCFRQ</sequence>
<accession>A0ACB9MP55</accession>
<reference evidence="2" key="1">
    <citation type="journal article" date="2023" name="Front. Plant Sci.">
        <title>Chromosomal-level genome assembly of Melastoma candidum provides insights into trichome evolution.</title>
        <authorList>
            <person name="Zhong Y."/>
            <person name="Wu W."/>
            <person name="Sun C."/>
            <person name="Zou P."/>
            <person name="Liu Y."/>
            <person name="Dai S."/>
            <person name="Zhou R."/>
        </authorList>
    </citation>
    <scope>NUCLEOTIDE SEQUENCE [LARGE SCALE GENOMIC DNA]</scope>
</reference>
<evidence type="ECO:0000313" key="1">
    <source>
        <dbReference type="EMBL" id="KAI4326035.1"/>
    </source>
</evidence>
<gene>
    <name evidence="1" type="ORF">MLD38_031390</name>
</gene>
<name>A0ACB9MP55_9MYRT</name>
<dbReference type="Proteomes" id="UP001057402">
    <property type="component" value="Chromosome 9"/>
</dbReference>
<dbReference type="EMBL" id="CM042888">
    <property type="protein sequence ID" value="KAI4326035.1"/>
    <property type="molecule type" value="Genomic_DNA"/>
</dbReference>
<keyword evidence="2" id="KW-1185">Reference proteome</keyword>